<evidence type="ECO:0000313" key="2">
    <source>
        <dbReference type="EMBL" id="KAG8590341.1"/>
    </source>
</evidence>
<keyword evidence="3" id="KW-1185">Reference proteome</keyword>
<keyword evidence="1" id="KW-0812">Transmembrane</keyword>
<evidence type="ECO:0000313" key="3">
    <source>
        <dbReference type="Proteomes" id="UP000824782"/>
    </source>
</evidence>
<organism evidence="2 3">
    <name type="scientific">Engystomops pustulosus</name>
    <name type="common">Tungara frog</name>
    <name type="synonym">Physalaemus pustulosus</name>
    <dbReference type="NCBI Taxonomy" id="76066"/>
    <lineage>
        <taxon>Eukaryota</taxon>
        <taxon>Metazoa</taxon>
        <taxon>Chordata</taxon>
        <taxon>Craniata</taxon>
        <taxon>Vertebrata</taxon>
        <taxon>Euteleostomi</taxon>
        <taxon>Amphibia</taxon>
        <taxon>Batrachia</taxon>
        <taxon>Anura</taxon>
        <taxon>Neobatrachia</taxon>
        <taxon>Hyloidea</taxon>
        <taxon>Leptodactylidae</taxon>
        <taxon>Leiuperinae</taxon>
        <taxon>Engystomops</taxon>
    </lineage>
</organism>
<protein>
    <submittedName>
        <fullName evidence="2">Uncharacterized protein</fullName>
    </submittedName>
</protein>
<gene>
    <name evidence="2" type="ORF">GDO81_006729</name>
</gene>
<evidence type="ECO:0000256" key="1">
    <source>
        <dbReference type="SAM" id="Phobius"/>
    </source>
</evidence>
<name>A0AAV7D0R4_ENGPU</name>
<dbReference type="Proteomes" id="UP000824782">
    <property type="component" value="Unassembled WGS sequence"/>
</dbReference>
<proteinExistence type="predicted"/>
<feature type="transmembrane region" description="Helical" evidence="1">
    <location>
        <begin position="67"/>
        <end position="90"/>
    </location>
</feature>
<sequence length="111" mass="12633">MSDVRLTQSTTGCCILLVNFSSLKHVVCLFCYCSCYFFYSLYPTSATLLHYLLPLKFVFCNHLEFDLVLLGFVCLSSLFLVPLCFVIFYVHPFSVGIDNQKSLSIRVCKAC</sequence>
<keyword evidence="1" id="KW-0472">Membrane</keyword>
<feature type="transmembrane region" description="Helical" evidence="1">
    <location>
        <begin position="12"/>
        <end position="39"/>
    </location>
</feature>
<reference evidence="2" key="1">
    <citation type="thesis" date="2020" institute="ProQuest LLC" country="789 East Eisenhower Parkway, Ann Arbor, MI, USA">
        <title>Comparative Genomics and Chromosome Evolution.</title>
        <authorList>
            <person name="Mudd A.B."/>
        </authorList>
    </citation>
    <scope>NUCLEOTIDE SEQUENCE</scope>
    <source>
        <strain evidence="2">237g6f4</strain>
        <tissue evidence="2">Blood</tissue>
    </source>
</reference>
<dbReference type="EMBL" id="WNYA01000002">
    <property type="protein sequence ID" value="KAG8590341.1"/>
    <property type="molecule type" value="Genomic_DNA"/>
</dbReference>
<dbReference type="AlphaFoldDB" id="A0AAV7D0R4"/>
<keyword evidence="1" id="KW-1133">Transmembrane helix</keyword>
<accession>A0AAV7D0R4</accession>
<comment type="caution">
    <text evidence="2">The sequence shown here is derived from an EMBL/GenBank/DDBJ whole genome shotgun (WGS) entry which is preliminary data.</text>
</comment>